<accession>A0ABV3MVP1</accession>
<keyword evidence="1" id="KW-0732">Signal</keyword>
<dbReference type="Proteomes" id="UP001554567">
    <property type="component" value="Unassembled WGS sequence"/>
</dbReference>
<sequence length="189" mass="18826">MLNKKILSPLILLAGTGFSCLSSANDDGTIHFAGTISAAACSVDSVAGTSGHYGTVDFGVVSSKTLSAVDNATSPVPFAIALTDCAVSSAPTITFNGESVAATGGNLFATPVAGVGIRIEDAAAPTTIYRPGIAAANSGLNALNVDEDSDPIPSATAAFRAYLVRASGTGLVTGSIDSDVTFTINYTES</sequence>
<dbReference type="RefSeq" id="WP_367166371.1">
    <property type="nucleotide sequence ID" value="NZ_JBFKZN010000001.1"/>
</dbReference>
<dbReference type="PANTHER" id="PTHR33420:SF26">
    <property type="entry name" value="FIMBRIAL SUBUNIT"/>
    <property type="match status" value="1"/>
</dbReference>
<dbReference type="InterPro" id="IPR050263">
    <property type="entry name" value="Bact_Fimbrial_Adh_Pro"/>
</dbReference>
<keyword evidence="4" id="KW-1185">Reference proteome</keyword>
<dbReference type="Pfam" id="PF00419">
    <property type="entry name" value="Fimbrial"/>
    <property type="match status" value="1"/>
</dbReference>
<evidence type="ECO:0000256" key="1">
    <source>
        <dbReference type="SAM" id="SignalP"/>
    </source>
</evidence>
<name>A0ABV3MVP1_9GAMM</name>
<dbReference type="Gene3D" id="2.60.40.1090">
    <property type="entry name" value="Fimbrial-type adhesion domain"/>
    <property type="match status" value="1"/>
</dbReference>
<organism evidence="3 4">
    <name type="scientific">Erwinia papayae</name>
    <dbReference type="NCBI Taxonomy" id="206499"/>
    <lineage>
        <taxon>Bacteria</taxon>
        <taxon>Pseudomonadati</taxon>
        <taxon>Pseudomonadota</taxon>
        <taxon>Gammaproteobacteria</taxon>
        <taxon>Enterobacterales</taxon>
        <taxon>Erwiniaceae</taxon>
        <taxon>Erwinia</taxon>
    </lineage>
</organism>
<evidence type="ECO:0000313" key="3">
    <source>
        <dbReference type="EMBL" id="MEW5287614.1"/>
    </source>
</evidence>
<dbReference type="PROSITE" id="PS51257">
    <property type="entry name" value="PROKAR_LIPOPROTEIN"/>
    <property type="match status" value="1"/>
</dbReference>
<evidence type="ECO:0000259" key="2">
    <source>
        <dbReference type="Pfam" id="PF00419"/>
    </source>
</evidence>
<dbReference type="InterPro" id="IPR036937">
    <property type="entry name" value="Adhesion_dom_fimbrial_sf"/>
</dbReference>
<comment type="caution">
    <text evidence="3">The sequence shown here is derived from an EMBL/GenBank/DDBJ whole genome shotgun (WGS) entry which is preliminary data.</text>
</comment>
<dbReference type="InterPro" id="IPR008966">
    <property type="entry name" value="Adhesion_dom_sf"/>
</dbReference>
<evidence type="ECO:0000313" key="4">
    <source>
        <dbReference type="Proteomes" id="UP001554567"/>
    </source>
</evidence>
<dbReference type="InterPro" id="IPR000259">
    <property type="entry name" value="Adhesion_dom_fimbrial"/>
</dbReference>
<feature type="signal peptide" evidence="1">
    <location>
        <begin position="1"/>
        <end position="24"/>
    </location>
</feature>
<proteinExistence type="predicted"/>
<feature type="chain" id="PRO_5046751348" evidence="1">
    <location>
        <begin position="25"/>
        <end position="189"/>
    </location>
</feature>
<feature type="domain" description="Fimbrial-type adhesion" evidence="2">
    <location>
        <begin position="30"/>
        <end position="186"/>
    </location>
</feature>
<gene>
    <name evidence="3" type="ORF">ABW286_00105</name>
</gene>
<protein>
    <submittedName>
        <fullName evidence="3">Fimbrial protein</fullName>
    </submittedName>
</protein>
<dbReference type="EMBL" id="JBFKZN010000001">
    <property type="protein sequence ID" value="MEW5287614.1"/>
    <property type="molecule type" value="Genomic_DNA"/>
</dbReference>
<dbReference type="PANTHER" id="PTHR33420">
    <property type="entry name" value="FIMBRIAL SUBUNIT ELFA-RELATED"/>
    <property type="match status" value="1"/>
</dbReference>
<reference evidence="3 4" key="1">
    <citation type="submission" date="2024-07" db="EMBL/GenBank/DDBJ databases">
        <authorList>
            <person name="Dulla G.F.J."/>
            <person name="Delorm J.G."/>
        </authorList>
    </citation>
    <scope>NUCLEOTIDE SEQUENCE [LARGE SCALE GENOMIC DNA]</scope>
    <source>
        <strain evidence="3 4">JGD 233</strain>
    </source>
</reference>
<dbReference type="SUPFAM" id="SSF49401">
    <property type="entry name" value="Bacterial adhesins"/>
    <property type="match status" value="1"/>
</dbReference>